<reference evidence="3" key="1">
    <citation type="journal article" date="2018" name="Front. Microbiol.">
        <title>Genome-Based Analysis Reveals the Taxonomy and Diversity of the Family Idiomarinaceae.</title>
        <authorList>
            <person name="Liu Y."/>
            <person name="Lai Q."/>
            <person name="Shao Z."/>
        </authorList>
    </citation>
    <scope>NUCLEOTIDE SEQUENCE [LARGE SCALE GENOMIC DNA]</scope>
    <source>
        <strain evidence="3">AIS</strain>
    </source>
</reference>
<dbReference type="PANTHER" id="PTHR11138">
    <property type="entry name" value="METHIONYL-TRNA FORMYLTRANSFERASE"/>
    <property type="match status" value="1"/>
</dbReference>
<dbReference type="Pfam" id="PF00551">
    <property type="entry name" value="Formyl_trans_N"/>
    <property type="match status" value="1"/>
</dbReference>
<dbReference type="AlphaFoldDB" id="A0A432WUA0"/>
<dbReference type="GO" id="GO:0005829">
    <property type="term" value="C:cytosol"/>
    <property type="evidence" value="ECO:0007669"/>
    <property type="project" value="TreeGrafter"/>
</dbReference>
<evidence type="ECO:0000259" key="1">
    <source>
        <dbReference type="Pfam" id="PF00551"/>
    </source>
</evidence>
<dbReference type="Gene3D" id="3.40.50.12230">
    <property type="match status" value="1"/>
</dbReference>
<proteinExistence type="predicted"/>
<dbReference type="RefSeq" id="WP_126806473.1">
    <property type="nucleotide sequence ID" value="NZ_PIPP01000002.1"/>
</dbReference>
<evidence type="ECO:0000313" key="2">
    <source>
        <dbReference type="EMBL" id="RUO37328.1"/>
    </source>
</evidence>
<organism evidence="2 3">
    <name type="scientific">Aliidiomarina shirensis</name>
    <dbReference type="NCBI Taxonomy" id="1048642"/>
    <lineage>
        <taxon>Bacteria</taxon>
        <taxon>Pseudomonadati</taxon>
        <taxon>Pseudomonadota</taxon>
        <taxon>Gammaproteobacteria</taxon>
        <taxon>Alteromonadales</taxon>
        <taxon>Idiomarinaceae</taxon>
        <taxon>Aliidiomarina</taxon>
    </lineage>
</organism>
<sequence>MNIVIFGELPLATKILQFLQSFESINVPFVVCENYNAKNLDPWPETPMLYEYAASQNIPVIKLNELEAYCAKLSEKPVVGITARFSRILKENHLSVFENGIINLHGGLLPDFGGLYSVNHMLLSGNKIGGGSIHWIDLGIDTGALIKRCICDIAAEDNAFSLHQKVQASLLDGLKSVVSEGLERGFDKISHEVAPADAKPAYYSKGSLEGLREVAFSELGSEKALRTIRAFDFPGYEPAYTMIAGQKVFLRVTI</sequence>
<feature type="domain" description="Formyl transferase N-terminal" evidence="1">
    <location>
        <begin position="3"/>
        <end position="168"/>
    </location>
</feature>
<dbReference type="InterPro" id="IPR002376">
    <property type="entry name" value="Formyl_transf_N"/>
</dbReference>
<accession>A0A432WUA0</accession>
<dbReference type="InterPro" id="IPR036477">
    <property type="entry name" value="Formyl_transf_N_sf"/>
</dbReference>
<name>A0A432WUA0_9GAMM</name>
<keyword evidence="3" id="KW-1185">Reference proteome</keyword>
<protein>
    <recommendedName>
        <fullName evidence="1">Formyl transferase N-terminal domain-containing protein</fullName>
    </recommendedName>
</protein>
<dbReference type="EMBL" id="PIPP01000002">
    <property type="protein sequence ID" value="RUO37328.1"/>
    <property type="molecule type" value="Genomic_DNA"/>
</dbReference>
<dbReference type="OrthoDB" id="467573at2"/>
<dbReference type="PANTHER" id="PTHR11138:SF5">
    <property type="entry name" value="METHIONYL-TRNA FORMYLTRANSFERASE, MITOCHONDRIAL"/>
    <property type="match status" value="1"/>
</dbReference>
<dbReference type="SUPFAM" id="SSF53328">
    <property type="entry name" value="Formyltransferase"/>
    <property type="match status" value="1"/>
</dbReference>
<comment type="caution">
    <text evidence="2">The sequence shown here is derived from an EMBL/GenBank/DDBJ whole genome shotgun (WGS) entry which is preliminary data.</text>
</comment>
<dbReference type="GO" id="GO:0004479">
    <property type="term" value="F:methionyl-tRNA formyltransferase activity"/>
    <property type="evidence" value="ECO:0007669"/>
    <property type="project" value="TreeGrafter"/>
</dbReference>
<dbReference type="Proteomes" id="UP000286934">
    <property type="component" value="Unassembled WGS sequence"/>
</dbReference>
<gene>
    <name evidence="2" type="ORF">CWE13_05025</name>
</gene>
<evidence type="ECO:0000313" key="3">
    <source>
        <dbReference type="Proteomes" id="UP000286934"/>
    </source>
</evidence>